<evidence type="ECO:0000313" key="5">
    <source>
        <dbReference type="Proteomes" id="UP001317870"/>
    </source>
</evidence>
<dbReference type="Proteomes" id="UP001317870">
    <property type="component" value="Chromosome"/>
</dbReference>
<keyword evidence="1 4" id="KW-0489">Methyltransferase</keyword>
<dbReference type="CDD" id="cd02440">
    <property type="entry name" value="AdoMet_MTases"/>
    <property type="match status" value="1"/>
</dbReference>
<gene>
    <name evidence="4" type="primary">cmoM</name>
    <name evidence="4" type="ORF">IFM12276_33400</name>
</gene>
<evidence type="ECO:0000256" key="1">
    <source>
        <dbReference type="ARBA" id="ARBA00022603"/>
    </source>
</evidence>
<accession>A0ABM8CZ45</accession>
<proteinExistence type="predicted"/>
<dbReference type="Pfam" id="PF13649">
    <property type="entry name" value="Methyltransf_25"/>
    <property type="match status" value="1"/>
</dbReference>
<dbReference type="GO" id="GO:0008168">
    <property type="term" value="F:methyltransferase activity"/>
    <property type="evidence" value="ECO:0007669"/>
    <property type="project" value="UniProtKB-KW"/>
</dbReference>
<protein>
    <submittedName>
        <fullName evidence="4">tRNA 5-carboxymethoxyuridine methyltransferase</fullName>
    </submittedName>
</protein>
<dbReference type="InterPro" id="IPR041698">
    <property type="entry name" value="Methyltransf_25"/>
</dbReference>
<evidence type="ECO:0000313" key="4">
    <source>
        <dbReference type="EMBL" id="BDU00312.1"/>
    </source>
</evidence>
<sequence length="272" mass="29874">MRRARWSAVNQSRADVFDEKFGEFQRWQASPWGRLRYTTAAVNLTAHLPAGPLTILDVGGGNGLDALELAARGHHVTIADISDQSLAEARAAAAQRGLEDRVSTRHASLDTLGAEFGRDCFDVLLCHNVIQYLPDPAGVIAALAVPLRASGVLSVIAPNADADPVLTAVRGLDPDRALRMLDTASRYSVAYETTTRACYPDHVKAELAAAGFEVIAHLGIRTVCDYILDDERKSDPEFYRQLERLELVLAARTPYIHLARFFHFIAKRSSPR</sequence>
<reference evidence="4 5" key="1">
    <citation type="submission" date="2022-11" db="EMBL/GenBank/DDBJ databases">
        <title>Genome Sequencing of Nocardia sp. ON39_IFM12276 and assembly.</title>
        <authorList>
            <person name="Shimojima M."/>
            <person name="Toyokawa M."/>
            <person name="Uesaka K."/>
        </authorList>
    </citation>
    <scope>NUCLEOTIDE SEQUENCE [LARGE SCALE GENOMIC DNA]</scope>
    <source>
        <strain evidence="4 5">IFM 12276</strain>
    </source>
</reference>
<organism evidence="4 5">
    <name type="scientific">Nocardia sputorum</name>
    <dbReference type="NCBI Taxonomy" id="2984338"/>
    <lineage>
        <taxon>Bacteria</taxon>
        <taxon>Bacillati</taxon>
        <taxon>Actinomycetota</taxon>
        <taxon>Actinomycetes</taxon>
        <taxon>Mycobacteriales</taxon>
        <taxon>Nocardiaceae</taxon>
        <taxon>Nocardia</taxon>
    </lineage>
</organism>
<name>A0ABM8CZ45_9NOCA</name>
<dbReference type="InterPro" id="IPR029063">
    <property type="entry name" value="SAM-dependent_MTases_sf"/>
</dbReference>
<dbReference type="PANTHER" id="PTHR43861">
    <property type="entry name" value="TRANS-ACONITATE 2-METHYLTRANSFERASE-RELATED"/>
    <property type="match status" value="1"/>
</dbReference>
<dbReference type="Gene3D" id="3.40.50.150">
    <property type="entry name" value="Vaccinia Virus protein VP39"/>
    <property type="match status" value="1"/>
</dbReference>
<evidence type="ECO:0000259" key="3">
    <source>
        <dbReference type="Pfam" id="PF13649"/>
    </source>
</evidence>
<evidence type="ECO:0000256" key="2">
    <source>
        <dbReference type="ARBA" id="ARBA00022679"/>
    </source>
</evidence>
<dbReference type="EMBL" id="AP026978">
    <property type="protein sequence ID" value="BDU00312.1"/>
    <property type="molecule type" value="Genomic_DNA"/>
</dbReference>
<dbReference type="SUPFAM" id="SSF53335">
    <property type="entry name" value="S-adenosyl-L-methionine-dependent methyltransferases"/>
    <property type="match status" value="1"/>
</dbReference>
<dbReference type="GO" id="GO:0032259">
    <property type="term" value="P:methylation"/>
    <property type="evidence" value="ECO:0007669"/>
    <property type="project" value="UniProtKB-KW"/>
</dbReference>
<feature type="domain" description="Methyltransferase" evidence="3">
    <location>
        <begin position="55"/>
        <end position="145"/>
    </location>
</feature>
<dbReference type="PANTHER" id="PTHR43861:SF1">
    <property type="entry name" value="TRANS-ACONITATE 2-METHYLTRANSFERASE"/>
    <property type="match status" value="1"/>
</dbReference>
<keyword evidence="2" id="KW-0808">Transferase</keyword>
<keyword evidence="5" id="KW-1185">Reference proteome</keyword>